<accession>A0A132B223</accession>
<dbReference type="EMBL" id="KQ947447">
    <property type="protein sequence ID" value="KUJ06361.1"/>
    <property type="molecule type" value="Genomic_DNA"/>
</dbReference>
<organism evidence="2 3">
    <name type="scientific">Mollisia scopiformis</name>
    <name type="common">Conifer needle endophyte fungus</name>
    <name type="synonym">Phialocephala scopiformis</name>
    <dbReference type="NCBI Taxonomy" id="149040"/>
    <lineage>
        <taxon>Eukaryota</taxon>
        <taxon>Fungi</taxon>
        <taxon>Dikarya</taxon>
        <taxon>Ascomycota</taxon>
        <taxon>Pezizomycotina</taxon>
        <taxon>Leotiomycetes</taxon>
        <taxon>Helotiales</taxon>
        <taxon>Mollisiaceae</taxon>
        <taxon>Mollisia</taxon>
    </lineage>
</organism>
<dbReference type="KEGG" id="psco:LY89DRAFT_410850"/>
<protein>
    <submittedName>
        <fullName evidence="2">Uncharacterized protein</fullName>
    </submittedName>
</protein>
<dbReference type="GeneID" id="28817048"/>
<evidence type="ECO:0000313" key="3">
    <source>
        <dbReference type="Proteomes" id="UP000070700"/>
    </source>
</evidence>
<feature type="region of interest" description="Disordered" evidence="1">
    <location>
        <begin position="323"/>
        <end position="343"/>
    </location>
</feature>
<dbReference type="InParanoid" id="A0A132B223"/>
<gene>
    <name evidence="2" type="ORF">LY89DRAFT_410850</name>
</gene>
<keyword evidence="3" id="KW-1185">Reference proteome</keyword>
<name>A0A132B223_MOLSC</name>
<feature type="compositionally biased region" description="Basic residues" evidence="1">
    <location>
        <begin position="325"/>
        <end position="335"/>
    </location>
</feature>
<dbReference type="OrthoDB" id="5275938at2759"/>
<evidence type="ECO:0000313" key="2">
    <source>
        <dbReference type="EMBL" id="KUJ06361.1"/>
    </source>
</evidence>
<dbReference type="Proteomes" id="UP000070700">
    <property type="component" value="Unassembled WGS sequence"/>
</dbReference>
<sequence>MSSAENYDHLLTFDGGEVDLIATYKGKRVAGKVVSGAMGLASPVWKKLLLGTPEPRAAEINAGDKAANPETTTKPIDCTDDDGEALLILLCISHLQFSDTPRKPKLILLFNIAVLCEKYDCHDLVRPWSSRWLKDLWPASRLFKVDHDRCLYIAWALGEQEYFKAISKDLVATVHLVGPDRKATNGRDYIDRGPMPDGIIESILQARTKTIQALLDLPYTYIERFKNGTSTVCKLKSESCDAIMYGSLLLQLGRIGLWPKKEAKDYTSSLLTLERCIRNLAPTSLPVIPGADGENHSDCKATCFRHYANEIMNRPADPKLECQRKHMQKRSKPKKTQYTSSKKVEEVEKESLIITLKVAPKPGTQVGSGA</sequence>
<evidence type="ECO:0000256" key="1">
    <source>
        <dbReference type="SAM" id="MobiDB-lite"/>
    </source>
</evidence>
<dbReference type="AlphaFoldDB" id="A0A132B223"/>
<reference evidence="2 3" key="1">
    <citation type="submission" date="2015-10" db="EMBL/GenBank/DDBJ databases">
        <title>Full genome of DAOMC 229536 Phialocephala scopiformis, a fungal endophyte of spruce producing the potent anti-insectan compound rugulosin.</title>
        <authorList>
            <consortium name="DOE Joint Genome Institute"/>
            <person name="Walker A.K."/>
            <person name="Frasz S.L."/>
            <person name="Seifert K.A."/>
            <person name="Miller J.D."/>
            <person name="Mondo S.J."/>
            <person name="Labutti K."/>
            <person name="Lipzen A."/>
            <person name="Dockter R."/>
            <person name="Kennedy M."/>
            <person name="Grigoriev I.V."/>
            <person name="Spatafora J.W."/>
        </authorList>
    </citation>
    <scope>NUCLEOTIDE SEQUENCE [LARGE SCALE GENOMIC DNA]</scope>
    <source>
        <strain evidence="2 3">CBS 120377</strain>
    </source>
</reference>
<proteinExistence type="predicted"/>
<dbReference type="RefSeq" id="XP_018060716.1">
    <property type="nucleotide sequence ID" value="XM_018207322.1"/>
</dbReference>